<keyword evidence="3" id="KW-0805">Transcription regulation</keyword>
<evidence type="ECO:0000256" key="3">
    <source>
        <dbReference type="ARBA" id="ARBA00023015"/>
    </source>
</evidence>
<dbReference type="InterPro" id="IPR014036">
    <property type="entry name" value="DeoR-like_C"/>
</dbReference>
<dbReference type="SUPFAM" id="SSF100950">
    <property type="entry name" value="NagB/RpiA/CoA transferase-like"/>
    <property type="match status" value="1"/>
</dbReference>
<dbReference type="PRINTS" id="PR00037">
    <property type="entry name" value="HTHLACR"/>
</dbReference>
<sequence>MNKRQLDILEVLSKEKKIDVNELSKLCNVSAVTIRKDLDVLESSGLLKREHGFAMVNNEDNINYRLAFGYQEKYQIALKALEFVEPNETVIIESGSSCTLLALEIAKRNQNNTIITNSTFIARYLKDYPLTKIIVLGGEYQSSSEAIVGPLIKESIRNFNGSKLFIGTDGIDEKYGFTGSDYDRCEAVKIMREHTDQLFVLSQSYKMHKHGSYSLFKLEDADYLITDDKLSEEDKALLDKHDIIVK</sequence>
<keyword evidence="4" id="KW-0238">DNA-binding</keyword>
<evidence type="ECO:0000313" key="9">
    <source>
        <dbReference type="Proteomes" id="UP001230220"/>
    </source>
</evidence>
<dbReference type="PROSITE" id="PS00894">
    <property type="entry name" value="HTH_DEOR_1"/>
    <property type="match status" value="1"/>
</dbReference>
<evidence type="ECO:0000256" key="6">
    <source>
        <dbReference type="ARBA" id="ARBA00024937"/>
    </source>
</evidence>
<dbReference type="InterPro" id="IPR037171">
    <property type="entry name" value="NagB/RpiA_transferase-like"/>
</dbReference>
<dbReference type="SMART" id="SM00420">
    <property type="entry name" value="HTH_DEOR"/>
    <property type="match status" value="1"/>
</dbReference>
<dbReference type="SUPFAM" id="SSF46785">
    <property type="entry name" value="Winged helix' DNA-binding domain"/>
    <property type="match status" value="1"/>
</dbReference>
<organism evidence="8 9">
    <name type="scientific">Breznakia pachnodae</name>
    <dbReference type="NCBI Taxonomy" id="265178"/>
    <lineage>
        <taxon>Bacteria</taxon>
        <taxon>Bacillati</taxon>
        <taxon>Bacillota</taxon>
        <taxon>Erysipelotrichia</taxon>
        <taxon>Erysipelotrichales</taxon>
        <taxon>Erysipelotrichaceae</taxon>
        <taxon>Breznakia</taxon>
    </lineage>
</organism>
<evidence type="ECO:0000256" key="1">
    <source>
        <dbReference type="ARBA" id="ARBA00021390"/>
    </source>
</evidence>
<gene>
    <name evidence="8" type="ORF">J2S15_003497</name>
</gene>
<dbReference type="PANTHER" id="PTHR30363:SF4">
    <property type="entry name" value="GLYCEROL-3-PHOSPHATE REGULON REPRESSOR"/>
    <property type="match status" value="1"/>
</dbReference>
<proteinExistence type="predicted"/>
<dbReference type="InterPro" id="IPR018356">
    <property type="entry name" value="Tscrpt_reg_HTH_DeoR_CS"/>
</dbReference>
<dbReference type="SMART" id="SM01134">
    <property type="entry name" value="DeoRC"/>
    <property type="match status" value="1"/>
</dbReference>
<dbReference type="Gene3D" id="3.40.50.1360">
    <property type="match status" value="1"/>
</dbReference>
<dbReference type="InterPro" id="IPR001034">
    <property type="entry name" value="DeoR_HTH"/>
</dbReference>
<dbReference type="Proteomes" id="UP001230220">
    <property type="component" value="Unassembled WGS sequence"/>
</dbReference>
<dbReference type="InterPro" id="IPR036388">
    <property type="entry name" value="WH-like_DNA-bd_sf"/>
</dbReference>
<evidence type="ECO:0000259" key="7">
    <source>
        <dbReference type="PROSITE" id="PS51000"/>
    </source>
</evidence>
<accession>A0ABU0E762</accession>
<evidence type="ECO:0000256" key="5">
    <source>
        <dbReference type="ARBA" id="ARBA00023163"/>
    </source>
</evidence>
<keyword evidence="5" id="KW-0804">Transcription</keyword>
<dbReference type="InterPro" id="IPR050313">
    <property type="entry name" value="Carb_Metab_HTH_regulators"/>
</dbReference>
<evidence type="ECO:0000313" key="8">
    <source>
        <dbReference type="EMBL" id="MDQ0362743.1"/>
    </source>
</evidence>
<keyword evidence="9" id="KW-1185">Reference proteome</keyword>
<evidence type="ECO:0000256" key="4">
    <source>
        <dbReference type="ARBA" id="ARBA00023125"/>
    </source>
</evidence>
<dbReference type="Gene3D" id="1.10.10.10">
    <property type="entry name" value="Winged helix-like DNA-binding domain superfamily/Winged helix DNA-binding domain"/>
    <property type="match status" value="1"/>
</dbReference>
<dbReference type="RefSeq" id="WP_307410693.1">
    <property type="nucleotide sequence ID" value="NZ_JAUSUR010000007.1"/>
</dbReference>
<name>A0ABU0E762_9FIRM</name>
<dbReference type="InterPro" id="IPR036390">
    <property type="entry name" value="WH_DNA-bd_sf"/>
</dbReference>
<evidence type="ECO:0000256" key="2">
    <source>
        <dbReference type="ARBA" id="ARBA00022491"/>
    </source>
</evidence>
<dbReference type="Pfam" id="PF08220">
    <property type="entry name" value="HTH_DeoR"/>
    <property type="match status" value="1"/>
</dbReference>
<dbReference type="Pfam" id="PF00455">
    <property type="entry name" value="DeoRC"/>
    <property type="match status" value="1"/>
</dbReference>
<comment type="caution">
    <text evidence="8">The sequence shown here is derived from an EMBL/GenBank/DDBJ whole genome shotgun (WGS) entry which is preliminary data.</text>
</comment>
<dbReference type="PANTHER" id="PTHR30363">
    <property type="entry name" value="HTH-TYPE TRANSCRIPTIONAL REGULATOR SRLR-RELATED"/>
    <property type="match status" value="1"/>
</dbReference>
<comment type="function">
    <text evidence="6">Repressor of the lactose catabolism operon. Galactose-6-phosphate is the inducer.</text>
</comment>
<dbReference type="EMBL" id="JAUSUR010000007">
    <property type="protein sequence ID" value="MDQ0362743.1"/>
    <property type="molecule type" value="Genomic_DNA"/>
</dbReference>
<feature type="domain" description="HTH deoR-type" evidence="7">
    <location>
        <begin position="1"/>
        <end position="56"/>
    </location>
</feature>
<reference evidence="8 9" key="1">
    <citation type="submission" date="2023-07" db="EMBL/GenBank/DDBJ databases">
        <title>Genomic Encyclopedia of Type Strains, Phase IV (KMG-IV): sequencing the most valuable type-strain genomes for metagenomic binning, comparative biology and taxonomic classification.</title>
        <authorList>
            <person name="Goeker M."/>
        </authorList>
    </citation>
    <scope>NUCLEOTIDE SEQUENCE [LARGE SCALE GENOMIC DNA]</scope>
    <source>
        <strain evidence="8 9">DSM 16784</strain>
    </source>
</reference>
<dbReference type="PROSITE" id="PS51000">
    <property type="entry name" value="HTH_DEOR_2"/>
    <property type="match status" value="1"/>
</dbReference>
<protein>
    <recommendedName>
        <fullName evidence="1">Lactose phosphotransferase system repressor</fullName>
    </recommendedName>
</protein>
<keyword evidence="2" id="KW-0678">Repressor</keyword>